<evidence type="ECO:0000313" key="3">
    <source>
        <dbReference type="Proteomes" id="UP000306740"/>
    </source>
</evidence>
<protein>
    <submittedName>
        <fullName evidence="2">TIGR00266 family protein</fullName>
    </submittedName>
</protein>
<reference evidence="2 3" key="1">
    <citation type="submission" date="2019-05" db="EMBL/GenBank/DDBJ databases">
        <title>Mumia sp. nov., isolated from the intestinal contents of plateau pika (Ochotona curzoniae) in the Qinghai-Tibet plateau of China.</title>
        <authorList>
            <person name="Tian Z."/>
        </authorList>
    </citation>
    <scope>NUCLEOTIDE SEQUENCE [LARGE SCALE GENOMIC DNA]</scope>
    <source>
        <strain evidence="3">527</strain>
        <strain evidence="2">Z527</strain>
    </source>
</reference>
<dbReference type="Proteomes" id="UP000306740">
    <property type="component" value="Unassembled WGS sequence"/>
</dbReference>
<gene>
    <name evidence="2" type="ORF">FHE65_01515</name>
    <name evidence="1" type="ORF">FHE65_26835</name>
</gene>
<evidence type="ECO:0000313" key="1">
    <source>
        <dbReference type="EMBL" id="TNC35682.1"/>
    </source>
</evidence>
<dbReference type="NCBIfam" id="TIGR00266">
    <property type="entry name" value="TIGR00266 family protein"/>
    <property type="match status" value="1"/>
</dbReference>
<dbReference type="Gene3D" id="3.60.160.10">
    <property type="entry name" value="Mitochondrial biogenesis AIM24"/>
    <property type="match status" value="1"/>
</dbReference>
<dbReference type="SUPFAM" id="SSF51219">
    <property type="entry name" value="TRAP-like"/>
    <property type="match status" value="1"/>
</dbReference>
<dbReference type="InterPro" id="IPR016031">
    <property type="entry name" value="Trp_RNA-bd_attenuator-like_dom"/>
</dbReference>
<dbReference type="Pfam" id="PF01987">
    <property type="entry name" value="AIM24"/>
    <property type="match status" value="1"/>
</dbReference>
<dbReference type="RefSeq" id="WP_139105056.1">
    <property type="nucleotide sequence ID" value="NZ_VDFR01000007.1"/>
</dbReference>
<sequence>MDLQITSRPGYSAAACTLSAGESVKAEGGAMMAMSANVTIQTSTGGGMLKGLRRAVLGGESFFLNTFTAEGGPGKITFAPVLPGDIVPWNLSGETVYLQSGAYLAAGPDIDVDSKWGGARTFFGGEGLFMLRCTGTGPLLVASYGAIETMDLAAGERYVVDTGHLVGWSEGVAFSVRKVGGWKSTLLSGEGLVVDLTGPGRVYLQTRSQEAFLGWLIPKLPRDTSSS</sequence>
<dbReference type="PANTHER" id="PTHR43657:SF1">
    <property type="entry name" value="ALTERED INHERITANCE OF MITOCHONDRIA PROTEIN 24, MITOCHONDRIAL"/>
    <property type="match status" value="1"/>
</dbReference>
<name>A0A5C4N1P5_9ACTN</name>
<accession>A0A5C4N1P5</accession>
<dbReference type="OrthoDB" id="9779518at2"/>
<proteinExistence type="predicted"/>
<dbReference type="InterPro" id="IPR002838">
    <property type="entry name" value="AIM24"/>
</dbReference>
<comment type="caution">
    <text evidence="2">The sequence shown here is derived from an EMBL/GenBank/DDBJ whole genome shotgun (WGS) entry which is preliminary data.</text>
</comment>
<organism evidence="2 3">
    <name type="scientific">Mumia zhuanghuii</name>
    <dbReference type="NCBI Taxonomy" id="2585211"/>
    <lineage>
        <taxon>Bacteria</taxon>
        <taxon>Bacillati</taxon>
        <taxon>Actinomycetota</taxon>
        <taxon>Actinomycetes</taxon>
        <taxon>Propionibacteriales</taxon>
        <taxon>Nocardioidaceae</taxon>
        <taxon>Mumia</taxon>
    </lineage>
</organism>
<dbReference type="EMBL" id="VDFR01000007">
    <property type="protein sequence ID" value="TNC51701.1"/>
    <property type="molecule type" value="Genomic_DNA"/>
</dbReference>
<dbReference type="InterPro" id="IPR036983">
    <property type="entry name" value="AIM24_sf"/>
</dbReference>
<dbReference type="EMBL" id="VDFR01000144">
    <property type="protein sequence ID" value="TNC35682.1"/>
    <property type="molecule type" value="Genomic_DNA"/>
</dbReference>
<dbReference type="PANTHER" id="PTHR43657">
    <property type="entry name" value="TRYPTOPHAN RNA-BINDING ATTENUATOR PROTEIN-LIKE PROTEIN"/>
    <property type="match status" value="1"/>
</dbReference>
<dbReference type="AlphaFoldDB" id="A0A5C4N1P5"/>
<evidence type="ECO:0000313" key="2">
    <source>
        <dbReference type="EMBL" id="TNC51701.1"/>
    </source>
</evidence>